<evidence type="ECO:0000313" key="2">
    <source>
        <dbReference type="Proteomes" id="UP000030437"/>
    </source>
</evidence>
<dbReference type="Proteomes" id="UP000030437">
    <property type="component" value="Unassembled WGS sequence"/>
</dbReference>
<organism evidence="1 2">
    <name type="scientific">Lysinibacillus odysseyi 34hs-1 = NBRC 100172</name>
    <dbReference type="NCBI Taxonomy" id="1220589"/>
    <lineage>
        <taxon>Bacteria</taxon>
        <taxon>Bacillati</taxon>
        <taxon>Bacillota</taxon>
        <taxon>Bacilli</taxon>
        <taxon>Bacillales</taxon>
        <taxon>Bacillaceae</taxon>
        <taxon>Lysinibacillus</taxon>
    </lineage>
</organism>
<sequence length="62" mass="6577">MAIKKNSASVYPGTGIAGLAVQDPGHQQMLSTPAAISMTCAIKKWEIKDFVISNSSAAWLLK</sequence>
<dbReference type="AlphaFoldDB" id="A0A0A3J484"/>
<evidence type="ECO:0000313" key="1">
    <source>
        <dbReference type="EMBL" id="KGR81847.1"/>
    </source>
</evidence>
<gene>
    <name evidence="1" type="ORF">CD32_21225</name>
</gene>
<proteinExistence type="predicted"/>
<dbReference type="EMBL" id="JPVP01000060">
    <property type="protein sequence ID" value="KGR81847.1"/>
    <property type="molecule type" value="Genomic_DNA"/>
</dbReference>
<comment type="caution">
    <text evidence="1">The sequence shown here is derived from an EMBL/GenBank/DDBJ whole genome shotgun (WGS) entry which is preliminary data.</text>
</comment>
<name>A0A0A3J484_9BACI</name>
<keyword evidence="2" id="KW-1185">Reference proteome</keyword>
<protein>
    <submittedName>
        <fullName evidence="1">Uncharacterized protein</fullName>
    </submittedName>
</protein>
<reference evidence="1 2" key="1">
    <citation type="submission" date="2014-02" db="EMBL/GenBank/DDBJ databases">
        <title>Draft genome sequence of Lysinibacillus odysseyi NBRC 100172.</title>
        <authorList>
            <person name="Zhang F."/>
            <person name="Wang G."/>
            <person name="Zhang L."/>
        </authorList>
    </citation>
    <scope>NUCLEOTIDE SEQUENCE [LARGE SCALE GENOMIC DNA]</scope>
    <source>
        <strain evidence="1 2">NBRC 100172</strain>
    </source>
</reference>
<accession>A0A0A3J484</accession>